<accession>A0A2N8U2S1</accession>
<name>A0A2N8U2S1_MYCBV</name>
<organism evidence="2 3">
    <name type="scientific">Mycoplasmopsis bovis</name>
    <name type="common">Mycoplasma bovis</name>
    <dbReference type="NCBI Taxonomy" id="28903"/>
    <lineage>
        <taxon>Bacteria</taxon>
        <taxon>Bacillati</taxon>
        <taxon>Mycoplasmatota</taxon>
        <taxon>Mycoplasmoidales</taxon>
        <taxon>Metamycoplasmataceae</taxon>
        <taxon>Mycoplasmopsis</taxon>
    </lineage>
</organism>
<evidence type="ECO:0000313" key="2">
    <source>
        <dbReference type="EMBL" id="SBO46262.1"/>
    </source>
</evidence>
<feature type="domain" description="N-terminal" evidence="1">
    <location>
        <begin position="96"/>
        <end position="164"/>
    </location>
</feature>
<reference evidence="2 3" key="1">
    <citation type="submission" date="2016-06" db="EMBL/GenBank/DDBJ databases">
        <authorList>
            <person name="Kjaerup R.B."/>
            <person name="Dalgaard T.S."/>
            <person name="Juul-Madsen H.R."/>
        </authorList>
    </citation>
    <scope>NUCLEOTIDE SEQUENCE [LARGE SCALE GENOMIC DNA]</scope>
    <source>
        <strain evidence="2">JF4278</strain>
    </source>
</reference>
<evidence type="ECO:0000313" key="3">
    <source>
        <dbReference type="Proteomes" id="UP000233776"/>
    </source>
</evidence>
<protein>
    <recommendedName>
        <fullName evidence="1">N-terminal domain-containing protein</fullName>
    </recommendedName>
</protein>
<dbReference type="EMBL" id="LT578453">
    <property type="protein sequence ID" value="SBO46262.1"/>
    <property type="molecule type" value="Genomic_DNA"/>
</dbReference>
<dbReference type="RefSeq" id="WP_232955528.1">
    <property type="nucleotide sequence ID" value="NZ_CP022590.1"/>
</dbReference>
<gene>
    <name evidence="2" type="ORF">MBOVJF4278_00490</name>
</gene>
<evidence type="ECO:0000259" key="1">
    <source>
        <dbReference type="Pfam" id="PF08401"/>
    </source>
</evidence>
<dbReference type="Pfam" id="PF08401">
    <property type="entry name" value="ArdcN"/>
    <property type="match status" value="1"/>
</dbReference>
<dbReference type="GO" id="GO:0003697">
    <property type="term" value="F:single-stranded DNA binding"/>
    <property type="evidence" value="ECO:0007669"/>
    <property type="project" value="InterPro"/>
</dbReference>
<sequence length="386" mass="45180">MCPCSPNPLNNREMAHNAWARGSVNVFNLSLYNAPVYWGGCGGDYRTLKMTKKELRKEQTNRFIEKTIITTDLLLSSYLYDSTKMEDFLSFIANLDNKYSYVNMCLIKDQFPGASIVKSYSSWKKENVQVRKTEKGISIFRPKVIEYVVYDNKKVTKDKWTNEIKELVKNNELEVYTYTKGFTLCKVFDISQTTLPKNQYPKQYFLYFIKEDNENIEPNTKLLSLLCNFIKKHNIGITYASMGLITSEQRFYGTNIYGIQHWIRLNDKNSITQNIYSLVKEYAHTLLGHDKSAINNIENEYQAKLVAFTVCKNLKLKGIELSSFDKFRSWVNQSTKQMRKKWINSVIFASKQFTNDFNYFLDEIEINVNKLNLSETDKINEATERE</sequence>
<proteinExistence type="predicted"/>
<dbReference type="AlphaFoldDB" id="A0A2N8U2S1"/>
<dbReference type="Proteomes" id="UP000233776">
    <property type="component" value="Chromosome I"/>
</dbReference>
<dbReference type="InterPro" id="IPR013610">
    <property type="entry name" value="ArdC_N"/>
</dbReference>